<evidence type="ECO:0008006" key="2">
    <source>
        <dbReference type="Google" id="ProtNLM"/>
    </source>
</evidence>
<organism evidence="1">
    <name type="scientific">Paenibacillus sp. BIHB 4019</name>
    <dbReference type="NCBI Taxonomy" id="1870819"/>
    <lineage>
        <taxon>Bacteria</taxon>
        <taxon>Bacillati</taxon>
        <taxon>Bacillota</taxon>
        <taxon>Bacilli</taxon>
        <taxon>Bacillales</taxon>
        <taxon>Paenibacillaceae</taxon>
        <taxon>Paenibacillus</taxon>
    </lineage>
</organism>
<dbReference type="InterPro" id="IPR011051">
    <property type="entry name" value="RmlC_Cupin_sf"/>
</dbReference>
<dbReference type="EMBL" id="CP016808">
    <property type="protein sequence ID" value="ANY66676.1"/>
    <property type="molecule type" value="Genomic_DNA"/>
</dbReference>
<dbReference type="InterPro" id="IPR014710">
    <property type="entry name" value="RmlC-like_jellyroll"/>
</dbReference>
<dbReference type="Gene3D" id="2.60.120.10">
    <property type="entry name" value="Jelly Rolls"/>
    <property type="match status" value="1"/>
</dbReference>
<dbReference type="RefSeq" id="WP_099517958.1">
    <property type="nucleotide sequence ID" value="NZ_CP016808.1"/>
</dbReference>
<name>A0A1B2DG47_9BACL</name>
<evidence type="ECO:0000313" key="1">
    <source>
        <dbReference type="EMBL" id="ANY66676.1"/>
    </source>
</evidence>
<protein>
    <recommendedName>
        <fullName evidence="2">Cysteine dioxygenase</fullName>
    </recommendedName>
</protein>
<proteinExistence type="predicted"/>
<accession>A0A1B2DG47</accession>
<dbReference type="SUPFAM" id="SSF51182">
    <property type="entry name" value="RmlC-like cupins"/>
    <property type="match status" value="1"/>
</dbReference>
<sequence>MVLNKFVEVIDRTFTLESKKELELMCGLLKEQVDLQKVREWLSELRQESEDQLGNLASLMEIHPLGFEKYVLWNGENSGIRGRLHYWPQNKWPFESIHDHRFNFAVILLCGEYTHEEYNVTELEMDKVEIELTRSSKVVEGDTYFFEAGSFHRVIPSNKMTLSLIVRSKAILPYSRVINPEDLKMRKAFGNVKKFKDKLLTLENALI</sequence>
<gene>
    <name evidence="1" type="ORF">BBD42_09540</name>
</gene>
<reference evidence="1" key="1">
    <citation type="submission" date="2016-08" db="EMBL/GenBank/DDBJ databases">
        <title>Complete Genome Seqeunce of Paenibacillus sp. BIHB 4019 from tea rhizoplane.</title>
        <authorList>
            <person name="Thakur R."/>
            <person name="Swarnkar M.K."/>
            <person name="Gulati A."/>
        </authorList>
    </citation>
    <scope>NUCLEOTIDE SEQUENCE [LARGE SCALE GENOMIC DNA]</scope>
    <source>
        <strain evidence="1">BIHB4019</strain>
    </source>
</reference>
<dbReference type="AlphaFoldDB" id="A0A1B2DG47"/>